<sequence length="175" mass="19160">SVNQKSKNLVAAFKKLGIEEKDIKTTGYNVYPEYDYRETPQKVIGYRISTTYSIKIKDFNKINDTVVIATNTGANIIGNVSFEVNDDTKNKVLTEAREEAVQKAKEKAKSLSSAAGVTLGKIINVTEDSSPIRPYPLAMDKAVGLGAGEINVTPPEITPGETEFTVTVSISWEIR</sequence>
<evidence type="ECO:0000313" key="2">
    <source>
        <dbReference type="Proteomes" id="UP000178533"/>
    </source>
</evidence>
<gene>
    <name evidence="1" type="ORF">A2W13_02250</name>
</gene>
<protein>
    <recommendedName>
        <fullName evidence="3">SIMPL domain-containing protein</fullName>
    </recommendedName>
</protein>
<dbReference type="Gene3D" id="3.30.70.2970">
    <property type="entry name" value="Protein of unknown function (DUF541), domain 2"/>
    <property type="match status" value="1"/>
</dbReference>
<comment type="caution">
    <text evidence="1">The sequence shown here is derived from an EMBL/GenBank/DDBJ whole genome shotgun (WGS) entry which is preliminary data.</text>
</comment>
<feature type="non-terminal residue" evidence="1">
    <location>
        <position position="1"/>
    </location>
</feature>
<dbReference type="Gene3D" id="3.30.110.170">
    <property type="entry name" value="Protein of unknown function (DUF541), domain 1"/>
    <property type="match status" value="1"/>
</dbReference>
<dbReference type="AlphaFoldDB" id="A0A1F7XBW1"/>
<dbReference type="PANTHER" id="PTHR34387:SF1">
    <property type="entry name" value="PERIPLASMIC IMMUNOGENIC PROTEIN"/>
    <property type="match status" value="1"/>
</dbReference>
<dbReference type="InterPro" id="IPR052022">
    <property type="entry name" value="26kDa_periplasmic_antigen"/>
</dbReference>
<dbReference type="Proteomes" id="UP000178533">
    <property type="component" value="Unassembled WGS sequence"/>
</dbReference>
<dbReference type="PANTHER" id="PTHR34387">
    <property type="entry name" value="SLR1258 PROTEIN"/>
    <property type="match status" value="1"/>
</dbReference>
<accession>A0A1F7XBW1</accession>
<evidence type="ECO:0008006" key="3">
    <source>
        <dbReference type="Google" id="ProtNLM"/>
    </source>
</evidence>
<dbReference type="Pfam" id="PF04402">
    <property type="entry name" value="SIMPL"/>
    <property type="match status" value="1"/>
</dbReference>
<name>A0A1F7XBW1_9BACT</name>
<dbReference type="GO" id="GO:0006974">
    <property type="term" value="P:DNA damage response"/>
    <property type="evidence" value="ECO:0007669"/>
    <property type="project" value="TreeGrafter"/>
</dbReference>
<dbReference type="STRING" id="1802481.A2W13_02250"/>
<dbReference type="EMBL" id="MGFT01000001">
    <property type="protein sequence ID" value="OGM12511.1"/>
    <property type="molecule type" value="Genomic_DNA"/>
</dbReference>
<organism evidence="1 2">
    <name type="scientific">Candidatus Woesebacteria bacterium RBG_16_36_11</name>
    <dbReference type="NCBI Taxonomy" id="1802481"/>
    <lineage>
        <taxon>Bacteria</taxon>
        <taxon>Candidatus Woeseibacteriota</taxon>
    </lineage>
</organism>
<proteinExistence type="predicted"/>
<dbReference type="InterPro" id="IPR007497">
    <property type="entry name" value="SIMPL/DUF541"/>
</dbReference>
<reference evidence="1 2" key="1">
    <citation type="journal article" date="2016" name="Nat. Commun.">
        <title>Thousands of microbial genomes shed light on interconnected biogeochemical processes in an aquifer system.</title>
        <authorList>
            <person name="Anantharaman K."/>
            <person name="Brown C.T."/>
            <person name="Hug L.A."/>
            <person name="Sharon I."/>
            <person name="Castelle C.J."/>
            <person name="Probst A.J."/>
            <person name="Thomas B.C."/>
            <person name="Singh A."/>
            <person name="Wilkins M.J."/>
            <person name="Karaoz U."/>
            <person name="Brodie E.L."/>
            <person name="Williams K.H."/>
            <person name="Hubbard S.S."/>
            <person name="Banfield J.F."/>
        </authorList>
    </citation>
    <scope>NUCLEOTIDE SEQUENCE [LARGE SCALE GENOMIC DNA]</scope>
</reference>
<evidence type="ECO:0000313" key="1">
    <source>
        <dbReference type="EMBL" id="OGM12511.1"/>
    </source>
</evidence>